<dbReference type="Proteomes" id="UP001178507">
    <property type="component" value="Unassembled WGS sequence"/>
</dbReference>
<organism evidence="1 2">
    <name type="scientific">Effrenium voratum</name>
    <dbReference type="NCBI Taxonomy" id="2562239"/>
    <lineage>
        <taxon>Eukaryota</taxon>
        <taxon>Sar</taxon>
        <taxon>Alveolata</taxon>
        <taxon>Dinophyceae</taxon>
        <taxon>Suessiales</taxon>
        <taxon>Symbiodiniaceae</taxon>
        <taxon>Effrenium</taxon>
    </lineage>
</organism>
<reference evidence="1" key="1">
    <citation type="submission" date="2023-08" db="EMBL/GenBank/DDBJ databases">
        <authorList>
            <person name="Chen Y."/>
            <person name="Shah S."/>
            <person name="Dougan E. K."/>
            <person name="Thang M."/>
            <person name="Chan C."/>
        </authorList>
    </citation>
    <scope>NUCLEOTIDE SEQUENCE</scope>
</reference>
<comment type="caution">
    <text evidence="1">The sequence shown here is derived from an EMBL/GenBank/DDBJ whole genome shotgun (WGS) entry which is preliminary data.</text>
</comment>
<evidence type="ECO:0008006" key="3">
    <source>
        <dbReference type="Google" id="ProtNLM"/>
    </source>
</evidence>
<dbReference type="AlphaFoldDB" id="A0AA36IID6"/>
<dbReference type="Gene3D" id="3.40.630.10">
    <property type="entry name" value="Zn peptidases"/>
    <property type="match status" value="1"/>
</dbReference>
<accession>A0AA36IID6</accession>
<protein>
    <recommendedName>
        <fullName evidence="3">DUF2817 domain-containing protein</fullName>
    </recommendedName>
</protein>
<dbReference type="CDD" id="cd06233">
    <property type="entry name" value="M14-like"/>
    <property type="match status" value="1"/>
</dbReference>
<evidence type="ECO:0000313" key="2">
    <source>
        <dbReference type="Proteomes" id="UP001178507"/>
    </source>
</evidence>
<gene>
    <name evidence="1" type="ORF">EVOR1521_LOCUS14076</name>
</gene>
<name>A0AA36IID6_9DINO</name>
<sequence length="399" mass="44094">MADSCFAESYEEARGKFLAAAAEAGAEVVTLPVTEDAEGKYFMDIAVLTPSPSSTPTALAVVSSGTHGVEGYAGSAIQIDLLRRWKAGGCVPSHVTTVLVHAVNPYGMAHFRRFNENNVDLNRNCLQPDQFEKLKEDRIASIYGSFDPLFNPTEEPGVFYRNVGVWFRMAYYVASYGIGYIKTAMVAATYSQEKGIFYGGKKLEKSHVLLRDFFQRFAEVEARKVAWVDVHTGLGPTGVDVLLGSGKDYPKLQELFPKIAGESDGPQNSFGLTVDEVLKRRCGEGAELEMNGAHFSASQSAGYEFSVGILSSDWVTTFFAKNSGQVLQVAQEFGTLGNLSVARALMLENYGWNHDRQNHDFWRTYTRDAFYVRTGDWKARVLRRGDEVFRKLSAAIPSA</sequence>
<dbReference type="EMBL" id="CAUJNA010001646">
    <property type="protein sequence ID" value="CAJ1388144.1"/>
    <property type="molecule type" value="Genomic_DNA"/>
</dbReference>
<evidence type="ECO:0000313" key="1">
    <source>
        <dbReference type="EMBL" id="CAJ1388144.1"/>
    </source>
</evidence>
<dbReference type="SUPFAM" id="SSF53187">
    <property type="entry name" value="Zn-dependent exopeptidases"/>
    <property type="match status" value="1"/>
</dbReference>
<keyword evidence="2" id="KW-1185">Reference proteome</keyword>
<dbReference type="InterPro" id="IPR021259">
    <property type="entry name" value="DUF2817"/>
</dbReference>
<dbReference type="Pfam" id="PF10994">
    <property type="entry name" value="DUF2817"/>
    <property type="match status" value="1"/>
</dbReference>
<proteinExistence type="predicted"/>